<reference evidence="1" key="2">
    <citation type="submission" date="2013-10" db="EMBL/GenBank/DDBJ databases">
        <authorList>
            <person name="Aslett M."/>
        </authorList>
    </citation>
    <scope>NUCLEOTIDE SEQUENCE [LARGE SCALE GENOMIC DNA]</scope>
    <source>
        <strain evidence="1">Weybridge</strain>
    </source>
</reference>
<accession>U6MF91</accession>
<dbReference type="GeneID" id="25335171"/>
<gene>
    <name evidence="1" type="ORF">EMWEY_00011850</name>
</gene>
<dbReference type="OrthoDB" id="347609at2759"/>
<dbReference type="Proteomes" id="UP000030763">
    <property type="component" value="Unassembled WGS sequence"/>
</dbReference>
<dbReference type="RefSeq" id="XP_013338368.1">
    <property type="nucleotide sequence ID" value="XM_013482914.1"/>
</dbReference>
<dbReference type="VEuPathDB" id="ToxoDB:EMWEY_00011850"/>
<dbReference type="EMBL" id="HG722198">
    <property type="protein sequence ID" value="CDJ61718.1"/>
    <property type="molecule type" value="Genomic_DNA"/>
</dbReference>
<name>U6MF91_EIMMA</name>
<keyword evidence="2" id="KW-1185">Reference proteome</keyword>
<evidence type="ECO:0000313" key="1">
    <source>
        <dbReference type="EMBL" id="CDJ61718.1"/>
    </source>
</evidence>
<sequence>MVIIVSVCNAWHSRKHFPGVTPRSLSEDGHDADEDVLSIVEGCLELEAELGILHQRAIVQPDTDPVSRVEGLVSVLHAAAAEHESGQWISSAWDATPVSHVLSARTQQHTDESLLRLHSTFPPDDTQKAIAHTAPPIASPTRHAHLDAAQALDPEAWLDSIPEIISKAQEQEVVHLALPTAGETDSRESSTSVVAMQTLRDSVHVPDEEIRNHPYVRLPVLAEDVVVRRINVTELFTPFRSRLPPHIFLLRLRRLFAQRVLRQKDVNMLVAATEGLIGAAWYQAKKTSRLNRPVYAAETFGKYFLALDAIACTIELLGDNMQLPLWWGKFIAPFNHHPLTLPPLGNRIGGFYRRLISRILNALDVYKTGRRPELKEIISLKKKLFCFRDAPGGFKDGIWDPWRDDAYAFSKSGDASC</sequence>
<dbReference type="AlphaFoldDB" id="U6MF91"/>
<proteinExistence type="predicted"/>
<protein>
    <submittedName>
        <fullName evidence="1">Uncharacterized protein</fullName>
    </submittedName>
</protein>
<evidence type="ECO:0000313" key="2">
    <source>
        <dbReference type="Proteomes" id="UP000030763"/>
    </source>
</evidence>
<organism evidence="1 2">
    <name type="scientific">Eimeria maxima</name>
    <name type="common">Coccidian parasite</name>
    <dbReference type="NCBI Taxonomy" id="5804"/>
    <lineage>
        <taxon>Eukaryota</taxon>
        <taxon>Sar</taxon>
        <taxon>Alveolata</taxon>
        <taxon>Apicomplexa</taxon>
        <taxon>Conoidasida</taxon>
        <taxon>Coccidia</taxon>
        <taxon>Eucoccidiorida</taxon>
        <taxon>Eimeriorina</taxon>
        <taxon>Eimeriidae</taxon>
        <taxon>Eimeria</taxon>
    </lineage>
</organism>
<reference evidence="1" key="1">
    <citation type="submission" date="2013-10" db="EMBL/GenBank/DDBJ databases">
        <title>Genomic analysis of the causative agents of coccidiosis in chickens.</title>
        <authorList>
            <person name="Reid A.J."/>
            <person name="Blake D."/>
            <person name="Billington K."/>
            <person name="Browne H."/>
            <person name="Dunn M."/>
            <person name="Hung S."/>
            <person name="Kawahara F."/>
            <person name="Miranda-Saavedra D."/>
            <person name="Mourier T."/>
            <person name="Nagra H."/>
            <person name="Otto T.D."/>
            <person name="Rawlings N."/>
            <person name="Sanchez A."/>
            <person name="Sanders M."/>
            <person name="Subramaniam C."/>
            <person name="Tay Y."/>
            <person name="Dear P."/>
            <person name="Doerig C."/>
            <person name="Gruber A."/>
            <person name="Parkinson J."/>
            <person name="Shirley M."/>
            <person name="Wan K.L."/>
            <person name="Berriman M."/>
            <person name="Tomley F."/>
            <person name="Pain A."/>
        </authorList>
    </citation>
    <scope>NUCLEOTIDE SEQUENCE [LARGE SCALE GENOMIC DNA]</scope>
    <source>
        <strain evidence="1">Weybridge</strain>
    </source>
</reference>